<proteinExistence type="predicted"/>
<feature type="region of interest" description="Disordered" evidence="1">
    <location>
        <begin position="286"/>
        <end position="305"/>
    </location>
</feature>
<dbReference type="Gene3D" id="3.60.15.10">
    <property type="entry name" value="Ribonuclease Z/Hydroxyacylglutathione hydrolase-like"/>
    <property type="match status" value="1"/>
</dbReference>
<dbReference type="HOGENOM" id="CLU_044335_0_0_5"/>
<geneLocation type="plasmid" evidence="2 3">
    <name>pGOX1</name>
</geneLocation>
<dbReference type="eggNOG" id="COG2333">
    <property type="taxonomic scope" value="Bacteria"/>
</dbReference>
<dbReference type="EMBL" id="CP000004">
    <property type="protein sequence ID" value="AAW59583.1"/>
    <property type="molecule type" value="Genomic_DNA"/>
</dbReference>
<evidence type="ECO:0008006" key="4">
    <source>
        <dbReference type="Google" id="ProtNLM"/>
    </source>
</evidence>
<name>Q5HY20_GLUOX</name>
<dbReference type="InterPro" id="IPR036866">
    <property type="entry name" value="RibonucZ/Hydroxyglut_hydro"/>
</dbReference>
<protein>
    <recommendedName>
        <fullName evidence="4">Metallo-beta-lactamase domain-containing protein</fullName>
    </recommendedName>
</protein>
<reference evidence="2 3" key="1">
    <citation type="journal article" date="2005" name="Nat. Biotechnol.">
        <title>Complete genome sequence of the acetic acid bacterium Gluconobacter oxydans.</title>
        <authorList>
            <person name="Prust C."/>
            <person name="Hoffmeister M."/>
            <person name="Liesegang H."/>
            <person name="Wiezer A."/>
            <person name="Fricke W.F."/>
            <person name="Ehrenreich A."/>
            <person name="Gottschalk G."/>
            <person name="Deppenmeier U."/>
        </authorList>
    </citation>
    <scope>NUCLEOTIDE SEQUENCE [LARGE SCALE GENOMIC DNA]</scope>
    <source>
        <strain evidence="3">621H</strain>
        <plasmid evidence="3">Plasmid pGOX1</plasmid>
    </source>
</reference>
<sequence>MHVVRFFPIGNADSCLIELENGRRALFDFADMHDPNDQYDLRCDLEEGLRNCLDGAKSIDVVAFTHLDTDHCARAKEVFYLEHAQKYQSKDRIKIDTMWVPATAILEEGVKGQARTLRTEARHRFIAGEGIRVFGRPEKLDQFLIDRDIDPKTRRNLISDAGTLCPEFNLDHDGVEFFVHSPFAETCGDSVEYRNGSAIFMQATFVVRERMTKMILSADVPHKIIDDIIRVTQYHKNDHRLEWDVNNIPHHCSYLSLSDDKGKDKTIPVDRIKWLYEEQGQSGGLLVSTSKPIPTNDDDKQPPHRQAANYYKDVASKLGGEWIVTMEHPSMSKPKPLVIEIGATGSKVRKIAAVGATTVLSGAAPRAGRWR</sequence>
<dbReference type="Proteomes" id="UP000006375">
    <property type="component" value="Plasmid pGOX1"/>
</dbReference>
<dbReference type="RefSeq" id="WP_011251402.1">
    <property type="nucleotide sequence ID" value="NC_006672.1"/>
</dbReference>
<dbReference type="SUPFAM" id="SSF56281">
    <property type="entry name" value="Metallo-hydrolase/oxidoreductase"/>
    <property type="match status" value="2"/>
</dbReference>
<keyword evidence="3" id="KW-1185">Reference proteome</keyword>
<evidence type="ECO:0000313" key="2">
    <source>
        <dbReference type="EMBL" id="AAW59583.1"/>
    </source>
</evidence>
<accession>Q5HY20</accession>
<evidence type="ECO:0000313" key="3">
    <source>
        <dbReference type="Proteomes" id="UP000006375"/>
    </source>
</evidence>
<dbReference type="KEGG" id="gox:GOX2517"/>
<organism evidence="2 3">
    <name type="scientific">Gluconobacter oxydans (strain 621H)</name>
    <name type="common">Gluconobacter suboxydans</name>
    <dbReference type="NCBI Taxonomy" id="290633"/>
    <lineage>
        <taxon>Bacteria</taxon>
        <taxon>Pseudomonadati</taxon>
        <taxon>Pseudomonadota</taxon>
        <taxon>Alphaproteobacteria</taxon>
        <taxon>Acetobacterales</taxon>
        <taxon>Acetobacteraceae</taxon>
        <taxon>Gluconobacter</taxon>
    </lineage>
</organism>
<evidence type="ECO:0000256" key="1">
    <source>
        <dbReference type="SAM" id="MobiDB-lite"/>
    </source>
</evidence>
<dbReference type="AlphaFoldDB" id="Q5HY20"/>
<gene>
    <name evidence="2" type="ordered locus">GOX2517</name>
</gene>
<keyword evidence="2" id="KW-0614">Plasmid</keyword>